<evidence type="ECO:0000313" key="10">
    <source>
        <dbReference type="Proteomes" id="UP001497623"/>
    </source>
</evidence>
<comment type="similarity">
    <text evidence="2">Belongs to the AP-2 family.</text>
</comment>
<evidence type="ECO:0000256" key="3">
    <source>
        <dbReference type="ARBA" id="ARBA00023015"/>
    </source>
</evidence>
<dbReference type="GO" id="GO:0042127">
    <property type="term" value="P:regulation of cell population proliferation"/>
    <property type="evidence" value="ECO:0007669"/>
    <property type="project" value="TreeGrafter"/>
</dbReference>
<dbReference type="AlphaFoldDB" id="A0AAV2STS4"/>
<evidence type="ECO:0000256" key="5">
    <source>
        <dbReference type="ARBA" id="ARBA00023163"/>
    </source>
</evidence>
<comment type="caution">
    <text evidence="8">The sequence shown here is derived from an EMBL/GenBank/DDBJ whole genome shotgun (WGS) entry which is preliminary data.</text>
</comment>
<sequence length="235" mass="26751">MASQEEFIEEILNSPSSANEEEIVHIIKQEEMEEEPTAMLSLNMADEDNMETVIPNSQGKKELVFWVPALLSIGRENHKITVKQDEVQRRIEPPECLSQTMLLSLLRLSKAKGRDLRRTLAKNGLDKLTPKSAIISSFTKITETESTQLAEDYFYLASRHLKLKEINKEIVESRGGHQNFEPQANETKLLLLDILKEIETRDTNLTLMTHGFSPLIIRAVIDILIEIMTYKGSST</sequence>
<dbReference type="Proteomes" id="UP001497623">
    <property type="component" value="Unassembled WGS sequence"/>
</dbReference>
<evidence type="ECO:0000256" key="1">
    <source>
        <dbReference type="ARBA" id="ARBA00004123"/>
    </source>
</evidence>
<evidence type="ECO:0000259" key="7">
    <source>
        <dbReference type="Pfam" id="PF03299"/>
    </source>
</evidence>
<accession>A0AAV2STS4</accession>
<evidence type="ECO:0000313" key="8">
    <source>
        <dbReference type="EMBL" id="CAL4248106.1"/>
    </source>
</evidence>
<evidence type="ECO:0000313" key="9">
    <source>
        <dbReference type="EMBL" id="CAL4248107.1"/>
    </source>
</evidence>
<keyword evidence="6" id="KW-0539">Nucleus</keyword>
<keyword evidence="10" id="KW-1185">Reference proteome</keyword>
<evidence type="ECO:0000256" key="6">
    <source>
        <dbReference type="ARBA" id="ARBA00023242"/>
    </source>
</evidence>
<organism evidence="8 10">
    <name type="scientific">Meganyctiphanes norvegica</name>
    <name type="common">Northern krill</name>
    <name type="synonym">Thysanopoda norvegica</name>
    <dbReference type="NCBI Taxonomy" id="48144"/>
    <lineage>
        <taxon>Eukaryota</taxon>
        <taxon>Metazoa</taxon>
        <taxon>Ecdysozoa</taxon>
        <taxon>Arthropoda</taxon>
        <taxon>Crustacea</taxon>
        <taxon>Multicrustacea</taxon>
        <taxon>Malacostraca</taxon>
        <taxon>Eumalacostraca</taxon>
        <taxon>Eucarida</taxon>
        <taxon>Euphausiacea</taxon>
        <taxon>Euphausiidae</taxon>
        <taxon>Meganyctiphanes</taxon>
    </lineage>
</organism>
<protein>
    <recommendedName>
        <fullName evidence="7">Transcription factor AP-2 C-terminal domain-containing protein</fullName>
    </recommendedName>
</protein>
<dbReference type="EMBL" id="CAXKWB010150821">
    <property type="protein sequence ID" value="CAL4248107.1"/>
    <property type="molecule type" value="Genomic_DNA"/>
</dbReference>
<dbReference type="InterPro" id="IPR004979">
    <property type="entry name" value="TF_AP2"/>
</dbReference>
<gene>
    <name evidence="8" type="ORF">MNOR_LOCUS41387</name>
    <name evidence="9" type="ORF">MNOR_LOCUS41388</name>
</gene>
<reference evidence="8 10" key="1">
    <citation type="submission" date="2024-05" db="EMBL/GenBank/DDBJ databases">
        <authorList>
            <person name="Wallberg A."/>
        </authorList>
    </citation>
    <scope>NUCLEOTIDE SEQUENCE [LARGE SCALE GENOMIC DNA]</scope>
</reference>
<dbReference type="Pfam" id="PF03299">
    <property type="entry name" value="TF_AP-2"/>
    <property type="match status" value="1"/>
</dbReference>
<dbReference type="PANTHER" id="PTHR10812">
    <property type="entry name" value="TRANSCRIPTION FACTOR AP-2"/>
    <property type="match status" value="1"/>
</dbReference>
<comment type="subcellular location">
    <subcellularLocation>
        <location evidence="1">Nucleus</location>
    </subcellularLocation>
</comment>
<evidence type="ECO:0000256" key="2">
    <source>
        <dbReference type="ARBA" id="ARBA00007770"/>
    </source>
</evidence>
<keyword evidence="4" id="KW-0238">DNA-binding</keyword>
<dbReference type="PANTHER" id="PTHR10812:SF17">
    <property type="entry name" value="TRANSCRIPTION FACTOR AP-2, ISOFORM D"/>
    <property type="match status" value="1"/>
</dbReference>
<keyword evidence="5" id="KW-0804">Transcription</keyword>
<dbReference type="GO" id="GO:0000981">
    <property type="term" value="F:DNA-binding transcription factor activity, RNA polymerase II-specific"/>
    <property type="evidence" value="ECO:0007669"/>
    <property type="project" value="TreeGrafter"/>
</dbReference>
<name>A0AAV2STS4_MEGNR</name>
<dbReference type="EMBL" id="CAXKWB010150821">
    <property type="protein sequence ID" value="CAL4248106.1"/>
    <property type="molecule type" value="Genomic_DNA"/>
</dbReference>
<dbReference type="GO" id="GO:0000977">
    <property type="term" value="F:RNA polymerase II transcription regulatory region sequence-specific DNA binding"/>
    <property type="evidence" value="ECO:0007669"/>
    <property type="project" value="TreeGrafter"/>
</dbReference>
<dbReference type="GO" id="GO:0005634">
    <property type="term" value="C:nucleus"/>
    <property type="evidence" value="ECO:0007669"/>
    <property type="project" value="UniProtKB-SubCell"/>
</dbReference>
<feature type="domain" description="Transcription factor AP-2 C-terminal" evidence="7">
    <location>
        <begin position="67"/>
        <end position="187"/>
    </location>
</feature>
<evidence type="ECO:0000256" key="4">
    <source>
        <dbReference type="ARBA" id="ARBA00023125"/>
    </source>
</evidence>
<dbReference type="InterPro" id="IPR013854">
    <property type="entry name" value="TF_AP2_C"/>
</dbReference>
<keyword evidence="3" id="KW-0805">Transcription regulation</keyword>
<proteinExistence type="inferred from homology"/>